<evidence type="ECO:0000259" key="1">
    <source>
        <dbReference type="Pfam" id="PF12724"/>
    </source>
</evidence>
<dbReference type="Pfam" id="PF12724">
    <property type="entry name" value="Flavodoxin_5"/>
    <property type="match status" value="1"/>
</dbReference>
<dbReference type="InterPro" id="IPR029039">
    <property type="entry name" value="Flavoprotein-like_sf"/>
</dbReference>
<dbReference type="AlphaFoldDB" id="A0A1V9FN58"/>
<dbReference type="OrthoDB" id="597684at2"/>
<dbReference type="PANTHER" id="PTHR38030:SF2">
    <property type="entry name" value="PROTOPORPHYRINOGEN IX DEHYDROGENASE [QUINONE]"/>
    <property type="match status" value="1"/>
</dbReference>
<name>A0A1V9FN58_9BACT</name>
<evidence type="ECO:0000313" key="2">
    <source>
        <dbReference type="EMBL" id="OQP59783.1"/>
    </source>
</evidence>
<feature type="domain" description="Flavodoxin" evidence="1">
    <location>
        <begin position="4"/>
        <end position="141"/>
    </location>
</feature>
<dbReference type="Proteomes" id="UP000192276">
    <property type="component" value="Unassembled WGS sequence"/>
</dbReference>
<organism evidence="2 3">
    <name type="scientific">Niastella populi</name>
    <dbReference type="NCBI Taxonomy" id="550983"/>
    <lineage>
        <taxon>Bacteria</taxon>
        <taxon>Pseudomonadati</taxon>
        <taxon>Bacteroidota</taxon>
        <taxon>Chitinophagia</taxon>
        <taxon>Chitinophagales</taxon>
        <taxon>Chitinophagaceae</taxon>
        <taxon>Niastella</taxon>
    </lineage>
</organism>
<sequence length="182" mass="20744">MKGIILYKGKYGATSQYANWISEVLKWPLFTPVQLLDETIDATDVVVIGASVYEGRLTLHAWLKKHAHQLLRKNVFLFIVCATPADKKDELEQIAQRNIPPLLQNKITVFFLRGRLVINDLNWFDRLMLKFASRATKDPDEKERMIHGFDDMKKENIIPLVQSVNALQQGAANKLAGEEILG</sequence>
<dbReference type="GO" id="GO:0070819">
    <property type="term" value="F:menaquinone-dependent protoporphyrinogen oxidase activity"/>
    <property type="evidence" value="ECO:0007669"/>
    <property type="project" value="TreeGrafter"/>
</dbReference>
<gene>
    <name evidence="2" type="ORF">A4R26_20525</name>
</gene>
<reference evidence="3" key="1">
    <citation type="submission" date="2016-04" db="EMBL/GenBank/DDBJ databases">
        <authorList>
            <person name="Chen L."/>
            <person name="Zhuang W."/>
            <person name="Wang G."/>
        </authorList>
    </citation>
    <scope>NUCLEOTIDE SEQUENCE [LARGE SCALE GENOMIC DNA]</scope>
    <source>
        <strain evidence="3">208</strain>
    </source>
</reference>
<dbReference type="GO" id="GO:0006783">
    <property type="term" value="P:heme biosynthetic process"/>
    <property type="evidence" value="ECO:0007669"/>
    <property type="project" value="TreeGrafter"/>
</dbReference>
<protein>
    <recommendedName>
        <fullName evidence="1">Flavodoxin domain-containing protein</fullName>
    </recommendedName>
</protein>
<dbReference type="EMBL" id="LWBP01000167">
    <property type="protein sequence ID" value="OQP59783.1"/>
    <property type="molecule type" value="Genomic_DNA"/>
</dbReference>
<comment type="caution">
    <text evidence="2">The sequence shown here is derived from an EMBL/GenBank/DDBJ whole genome shotgun (WGS) entry which is preliminary data.</text>
</comment>
<accession>A0A1V9FN58</accession>
<dbReference type="PANTHER" id="PTHR38030">
    <property type="entry name" value="PROTOPORPHYRINOGEN IX DEHYDROGENASE [MENAQUINONE]"/>
    <property type="match status" value="1"/>
</dbReference>
<keyword evidence="3" id="KW-1185">Reference proteome</keyword>
<dbReference type="InterPro" id="IPR026816">
    <property type="entry name" value="Flavodoxin_dom"/>
</dbReference>
<dbReference type="SUPFAM" id="SSF52218">
    <property type="entry name" value="Flavoproteins"/>
    <property type="match status" value="1"/>
</dbReference>
<evidence type="ECO:0000313" key="3">
    <source>
        <dbReference type="Proteomes" id="UP000192276"/>
    </source>
</evidence>
<dbReference type="RefSeq" id="WP_081164460.1">
    <property type="nucleotide sequence ID" value="NZ_LWBP01000167.1"/>
</dbReference>
<dbReference type="GO" id="GO:0010181">
    <property type="term" value="F:FMN binding"/>
    <property type="evidence" value="ECO:0007669"/>
    <property type="project" value="TreeGrafter"/>
</dbReference>
<dbReference type="STRING" id="550983.A4R26_20525"/>
<proteinExistence type="predicted"/>
<dbReference type="InterPro" id="IPR052200">
    <property type="entry name" value="Protoporphyrinogen_IX_DH"/>
</dbReference>